<gene>
    <name evidence="10" type="ORF">HH303_17945</name>
</gene>
<accession>A0A7Y0E371</accession>
<dbReference type="AlphaFoldDB" id="A0A7Y0E371"/>
<evidence type="ECO:0000256" key="2">
    <source>
        <dbReference type="ARBA" id="ARBA00022630"/>
    </source>
</evidence>
<evidence type="ECO:0000313" key="11">
    <source>
        <dbReference type="Proteomes" id="UP000539372"/>
    </source>
</evidence>
<feature type="binding site" description="in other chain" evidence="8">
    <location>
        <begin position="14"/>
        <end position="16"/>
    </location>
    <ligand>
        <name>FMN</name>
        <dbReference type="ChEBI" id="CHEBI:58210"/>
        <note>ligand shared between dimeric partners</note>
    </ligand>
</feature>
<evidence type="ECO:0000256" key="3">
    <source>
        <dbReference type="ARBA" id="ARBA00022643"/>
    </source>
</evidence>
<dbReference type="CDD" id="cd02135">
    <property type="entry name" value="YdjA-like"/>
    <property type="match status" value="1"/>
</dbReference>
<evidence type="ECO:0000256" key="7">
    <source>
        <dbReference type="PIRNR" id="PIRNR000232"/>
    </source>
</evidence>
<evidence type="ECO:0000313" key="10">
    <source>
        <dbReference type="EMBL" id="NMM46379.1"/>
    </source>
</evidence>
<dbReference type="SUPFAM" id="SSF55469">
    <property type="entry name" value="FMN-dependent nitroreductase-like"/>
    <property type="match status" value="1"/>
</dbReference>
<dbReference type="InterPro" id="IPR026021">
    <property type="entry name" value="YdjA-like"/>
</dbReference>
<reference evidence="10 11" key="1">
    <citation type="submission" date="2020-04" db="EMBL/GenBank/DDBJ databases">
        <title>Rhodospirillaceae bacterium KN72 isolated from deep sea.</title>
        <authorList>
            <person name="Zhang D.-C."/>
        </authorList>
    </citation>
    <scope>NUCLEOTIDE SEQUENCE [LARGE SCALE GENOMIC DNA]</scope>
    <source>
        <strain evidence="10 11">KN72</strain>
    </source>
</reference>
<evidence type="ECO:0000256" key="6">
    <source>
        <dbReference type="ARBA" id="ARBA00023027"/>
    </source>
</evidence>
<evidence type="ECO:0000256" key="4">
    <source>
        <dbReference type="ARBA" id="ARBA00022857"/>
    </source>
</evidence>
<keyword evidence="5 7" id="KW-0560">Oxidoreductase</keyword>
<keyword evidence="6 7" id="KW-0520">NAD</keyword>
<dbReference type="EMBL" id="JABBNT010000005">
    <property type="protein sequence ID" value="NMM46379.1"/>
    <property type="molecule type" value="Genomic_DNA"/>
</dbReference>
<dbReference type="InterPro" id="IPR000415">
    <property type="entry name" value="Nitroreductase-like"/>
</dbReference>
<comment type="caution">
    <text evidence="10">The sequence shown here is derived from an EMBL/GenBank/DDBJ whole genome shotgun (WGS) entry which is preliminary data.</text>
</comment>
<keyword evidence="3 7" id="KW-0288">FMN</keyword>
<comment type="cofactor">
    <cofactor evidence="8">
        <name>FMN</name>
        <dbReference type="ChEBI" id="CHEBI:58210"/>
    </cofactor>
    <text evidence="8">Binds 1 FMN per subunit.</text>
</comment>
<keyword evidence="4 7" id="KW-0521">NADP</keyword>
<dbReference type="PANTHER" id="PTHR43821">
    <property type="entry name" value="NAD(P)H NITROREDUCTASE YDJA-RELATED"/>
    <property type="match status" value="1"/>
</dbReference>
<dbReference type="InterPro" id="IPR029479">
    <property type="entry name" value="Nitroreductase"/>
</dbReference>
<dbReference type="PIRSF" id="PIRSF000232">
    <property type="entry name" value="YdjA"/>
    <property type="match status" value="1"/>
</dbReference>
<evidence type="ECO:0000256" key="5">
    <source>
        <dbReference type="ARBA" id="ARBA00023002"/>
    </source>
</evidence>
<dbReference type="Gene3D" id="3.40.109.10">
    <property type="entry name" value="NADH Oxidase"/>
    <property type="match status" value="1"/>
</dbReference>
<dbReference type="PANTHER" id="PTHR43821:SF1">
    <property type="entry name" value="NAD(P)H NITROREDUCTASE YDJA-RELATED"/>
    <property type="match status" value="1"/>
</dbReference>
<sequence length="192" mass="20955">MSDSRQLIDLIAARRSVKADMLVEPAPSDAQLTDLLQAAMSAPDHGAIRPWRFKVIRGDARHKLSDLFEEALRKREPEVADDVVAAMRGKPLRSPLIVAAVAEVMENHPKVPVEEQVVAAACATQNLLLAAHAAGWGAILLTGWPAFDATVKQGLGLAAKDSIIGFVYMGTPTEAPRDMKRPDARNYIEDWR</sequence>
<keyword evidence="11" id="KW-1185">Reference proteome</keyword>
<feature type="binding site" evidence="8">
    <location>
        <position position="45"/>
    </location>
    <ligand>
        <name>FMN</name>
        <dbReference type="ChEBI" id="CHEBI:58210"/>
        <note>ligand shared between dimeric partners</note>
    </ligand>
</feature>
<keyword evidence="2 7" id="KW-0285">Flavoprotein</keyword>
<evidence type="ECO:0000256" key="8">
    <source>
        <dbReference type="PIRSR" id="PIRSR000232-1"/>
    </source>
</evidence>
<proteinExistence type="inferred from homology"/>
<dbReference type="RefSeq" id="WP_169626738.1">
    <property type="nucleotide sequence ID" value="NZ_JABBNT010000005.1"/>
</dbReference>
<dbReference type="EC" id="1.-.-.-" evidence="7"/>
<evidence type="ECO:0000259" key="9">
    <source>
        <dbReference type="Pfam" id="PF00881"/>
    </source>
</evidence>
<evidence type="ECO:0000256" key="1">
    <source>
        <dbReference type="ARBA" id="ARBA00007118"/>
    </source>
</evidence>
<organism evidence="10 11">
    <name type="scientific">Pacificispira spongiicola</name>
    <dbReference type="NCBI Taxonomy" id="2729598"/>
    <lineage>
        <taxon>Bacteria</taxon>
        <taxon>Pseudomonadati</taxon>
        <taxon>Pseudomonadota</taxon>
        <taxon>Alphaproteobacteria</taxon>
        <taxon>Rhodospirillales</taxon>
        <taxon>Rhodospirillaceae</taxon>
        <taxon>Pacificispira</taxon>
    </lineage>
</organism>
<dbReference type="GO" id="GO:0016491">
    <property type="term" value="F:oxidoreductase activity"/>
    <property type="evidence" value="ECO:0007669"/>
    <property type="project" value="UniProtKB-UniRule"/>
</dbReference>
<comment type="similarity">
    <text evidence="1 7">Belongs to the nitroreductase family.</text>
</comment>
<feature type="domain" description="Nitroreductase" evidence="9">
    <location>
        <begin position="11"/>
        <end position="170"/>
    </location>
</feature>
<dbReference type="Pfam" id="PF00881">
    <property type="entry name" value="Nitroreductase"/>
    <property type="match status" value="1"/>
</dbReference>
<feature type="binding site" description="in other chain" evidence="8">
    <location>
        <begin position="140"/>
        <end position="142"/>
    </location>
    <ligand>
        <name>FMN</name>
        <dbReference type="ChEBI" id="CHEBI:58210"/>
        <note>ligand shared between dimeric partners</note>
    </ligand>
</feature>
<protein>
    <recommendedName>
        <fullName evidence="7">Putative NAD(P)H nitroreductase</fullName>
        <ecNumber evidence="7">1.-.-.-</ecNumber>
    </recommendedName>
</protein>
<dbReference type="InterPro" id="IPR052530">
    <property type="entry name" value="NAD(P)H_nitroreductase"/>
</dbReference>
<dbReference type="Proteomes" id="UP000539372">
    <property type="component" value="Unassembled WGS sequence"/>
</dbReference>
<name>A0A7Y0E371_9PROT</name>